<gene>
    <name evidence="1" type="primary">maa</name>
    <name evidence="1" type="ORF">UC8_45150</name>
</gene>
<name>A0A5B9QZ77_9BACT</name>
<evidence type="ECO:0000313" key="1">
    <source>
        <dbReference type="EMBL" id="QEG42476.1"/>
    </source>
</evidence>
<dbReference type="OrthoDB" id="272049at2"/>
<dbReference type="AlphaFoldDB" id="A0A5B9QZ77"/>
<keyword evidence="1" id="KW-0808">Transferase</keyword>
<accession>A0A5B9QZ77</accession>
<reference evidence="1 2" key="1">
    <citation type="submission" date="2019-08" db="EMBL/GenBank/DDBJ databases">
        <title>Deep-cultivation of Planctomycetes and their phenomic and genomic characterization uncovers novel biology.</title>
        <authorList>
            <person name="Wiegand S."/>
            <person name="Jogler M."/>
            <person name="Boedeker C."/>
            <person name="Pinto D."/>
            <person name="Vollmers J."/>
            <person name="Rivas-Marin E."/>
            <person name="Kohn T."/>
            <person name="Peeters S.H."/>
            <person name="Heuer A."/>
            <person name="Rast P."/>
            <person name="Oberbeckmann S."/>
            <person name="Bunk B."/>
            <person name="Jeske O."/>
            <person name="Meyerdierks A."/>
            <person name="Storesund J.E."/>
            <person name="Kallscheuer N."/>
            <person name="Luecker S."/>
            <person name="Lage O.M."/>
            <person name="Pohl T."/>
            <person name="Merkel B.J."/>
            <person name="Hornburger P."/>
            <person name="Mueller R.-W."/>
            <person name="Bruemmer F."/>
            <person name="Labrenz M."/>
            <person name="Spormann A.M."/>
            <person name="Op den Camp H."/>
            <person name="Overmann J."/>
            <person name="Amann R."/>
            <person name="Jetten M.S.M."/>
            <person name="Mascher T."/>
            <person name="Medema M.H."/>
            <person name="Devos D.P."/>
            <person name="Kaster A.-K."/>
            <person name="Ovreas L."/>
            <person name="Rohde M."/>
            <person name="Galperin M.Y."/>
            <person name="Jogler C."/>
        </authorList>
    </citation>
    <scope>NUCLEOTIDE SEQUENCE [LARGE SCALE GENOMIC DNA]</scope>
    <source>
        <strain evidence="1 2">UC8</strain>
    </source>
</reference>
<evidence type="ECO:0000313" key="2">
    <source>
        <dbReference type="Proteomes" id="UP000325286"/>
    </source>
</evidence>
<sequence>MRSFLKSCCRGFAILLVAPLLATHIVLSRLSSPDGSLEAHSQCLSCLPGLLGSYLRVGFYRFALAKCSPTATISFGVLFSKVTACIDEHVYIGPHCMLGSVTLERDVLLGPHVQIPSGPHTHGIERLDVPIRHQPGCPQRITVGQDSWIGAGSIVLADIATQTVVAAGAVVTKPQPPRTIIGGCPAKVLRHREDAPP</sequence>
<dbReference type="Proteomes" id="UP000325286">
    <property type="component" value="Chromosome"/>
</dbReference>
<protein>
    <submittedName>
        <fullName evidence="1">Maltose O-acetyltransferase</fullName>
        <ecNumber evidence="1">2.3.1.79</ecNumber>
    </submittedName>
</protein>
<organism evidence="1 2">
    <name type="scientific">Roseimaritima ulvae</name>
    <dbReference type="NCBI Taxonomy" id="980254"/>
    <lineage>
        <taxon>Bacteria</taxon>
        <taxon>Pseudomonadati</taxon>
        <taxon>Planctomycetota</taxon>
        <taxon>Planctomycetia</taxon>
        <taxon>Pirellulales</taxon>
        <taxon>Pirellulaceae</taxon>
        <taxon>Roseimaritima</taxon>
    </lineage>
</organism>
<dbReference type="SUPFAM" id="SSF51161">
    <property type="entry name" value="Trimeric LpxA-like enzymes"/>
    <property type="match status" value="1"/>
</dbReference>
<dbReference type="RefSeq" id="WP_068130286.1">
    <property type="nucleotide sequence ID" value="NZ_CP042914.1"/>
</dbReference>
<dbReference type="InterPro" id="IPR011004">
    <property type="entry name" value="Trimer_LpxA-like_sf"/>
</dbReference>
<dbReference type="InterPro" id="IPR051159">
    <property type="entry name" value="Hexapeptide_acetyltransf"/>
</dbReference>
<keyword evidence="2" id="KW-1185">Reference proteome</keyword>
<dbReference type="GO" id="GO:0008925">
    <property type="term" value="F:maltose O-acetyltransferase activity"/>
    <property type="evidence" value="ECO:0007669"/>
    <property type="project" value="UniProtKB-EC"/>
</dbReference>
<dbReference type="EC" id="2.3.1.79" evidence="1"/>
<dbReference type="CDD" id="cd04647">
    <property type="entry name" value="LbH_MAT_like"/>
    <property type="match status" value="1"/>
</dbReference>
<dbReference type="EMBL" id="CP042914">
    <property type="protein sequence ID" value="QEG42476.1"/>
    <property type="molecule type" value="Genomic_DNA"/>
</dbReference>
<dbReference type="KEGG" id="rul:UC8_45150"/>
<proteinExistence type="predicted"/>
<keyword evidence="1" id="KW-0012">Acyltransferase</keyword>
<dbReference type="PANTHER" id="PTHR23416">
    <property type="entry name" value="SIALIC ACID SYNTHASE-RELATED"/>
    <property type="match status" value="1"/>
</dbReference>
<dbReference type="Gene3D" id="2.160.10.10">
    <property type="entry name" value="Hexapeptide repeat proteins"/>
    <property type="match status" value="1"/>
</dbReference>